<keyword evidence="3" id="KW-1185">Reference proteome</keyword>
<evidence type="ECO:0000313" key="3">
    <source>
        <dbReference type="Proteomes" id="UP000295122"/>
    </source>
</evidence>
<accession>A0A4R7CAZ1</accession>
<evidence type="ECO:0000313" key="2">
    <source>
        <dbReference type="EMBL" id="TDR95646.1"/>
    </source>
</evidence>
<reference evidence="2 3" key="1">
    <citation type="submission" date="2019-03" db="EMBL/GenBank/DDBJ databases">
        <title>Genomic Encyclopedia of Type Strains, Phase IV (KMG-IV): sequencing the most valuable type-strain genomes for metagenomic binning, comparative biology and taxonomic classification.</title>
        <authorList>
            <person name="Goeker M."/>
        </authorList>
    </citation>
    <scope>NUCLEOTIDE SEQUENCE [LARGE SCALE GENOMIC DNA]</scope>
    <source>
        <strain evidence="2 3">DSM 25903</strain>
    </source>
</reference>
<feature type="region of interest" description="Disordered" evidence="1">
    <location>
        <begin position="129"/>
        <end position="248"/>
    </location>
</feature>
<name>A0A4R7CAZ1_9HYPH</name>
<gene>
    <name evidence="2" type="ORF">EV668_0066</name>
</gene>
<organism evidence="2 3">
    <name type="scientific">Enterovirga rhinocerotis</name>
    <dbReference type="NCBI Taxonomy" id="1339210"/>
    <lineage>
        <taxon>Bacteria</taxon>
        <taxon>Pseudomonadati</taxon>
        <taxon>Pseudomonadota</taxon>
        <taxon>Alphaproteobacteria</taxon>
        <taxon>Hyphomicrobiales</taxon>
        <taxon>Methylobacteriaceae</taxon>
        <taxon>Enterovirga</taxon>
    </lineage>
</organism>
<dbReference type="Proteomes" id="UP000295122">
    <property type="component" value="Unassembled WGS sequence"/>
</dbReference>
<dbReference type="EMBL" id="SNZR01000004">
    <property type="protein sequence ID" value="TDR95646.1"/>
    <property type="molecule type" value="Genomic_DNA"/>
</dbReference>
<dbReference type="AlphaFoldDB" id="A0A4R7CAZ1"/>
<proteinExistence type="predicted"/>
<evidence type="ECO:0000256" key="1">
    <source>
        <dbReference type="SAM" id="MobiDB-lite"/>
    </source>
</evidence>
<protein>
    <submittedName>
        <fullName evidence="2">Uncharacterized protein</fullName>
    </submittedName>
</protein>
<sequence>MGFGRHSGSGRHASEIRFRRRARSTRRTSATYNIPPLGNGVAPQDVVRANEDLTGGLIDCLSAGWRTRSGVSGDKRRQHLPLLERDRRVDRRSALSERRHAQLDWAEGRDVAAPVGYARHPRPCLGGAFPDARTSCPSGSRPSASWPLARGPPPRRQSRCTAKPSRPATTGPHSRPMSPAGRRSAPSPRSIACRASVSTTSRSCRASRSSPAALTSSPSPRRNTPTSVTQTSRGWLATARASAGRDSP</sequence>
<feature type="compositionally biased region" description="Low complexity" evidence="1">
    <location>
        <begin position="192"/>
        <end position="229"/>
    </location>
</feature>
<feature type="region of interest" description="Disordered" evidence="1">
    <location>
        <begin position="1"/>
        <end position="36"/>
    </location>
</feature>
<comment type="caution">
    <text evidence="2">The sequence shown here is derived from an EMBL/GenBank/DDBJ whole genome shotgun (WGS) entry which is preliminary data.</text>
</comment>